<organism evidence="4 5">
    <name type="scientific">Hermetia illucens</name>
    <name type="common">Black soldier fly</name>
    <dbReference type="NCBI Taxonomy" id="343691"/>
    <lineage>
        <taxon>Eukaryota</taxon>
        <taxon>Metazoa</taxon>
        <taxon>Ecdysozoa</taxon>
        <taxon>Arthropoda</taxon>
        <taxon>Hexapoda</taxon>
        <taxon>Insecta</taxon>
        <taxon>Pterygota</taxon>
        <taxon>Neoptera</taxon>
        <taxon>Endopterygota</taxon>
        <taxon>Diptera</taxon>
        <taxon>Brachycera</taxon>
        <taxon>Stratiomyomorpha</taxon>
        <taxon>Stratiomyidae</taxon>
        <taxon>Hermetiinae</taxon>
        <taxon>Hermetia</taxon>
    </lineage>
</organism>
<dbReference type="InterPro" id="IPR031942">
    <property type="entry name" value="DUF4774"/>
</dbReference>
<feature type="chain" id="PRO_5031343215" description="DUF4774 domain-containing protein" evidence="2">
    <location>
        <begin position="17"/>
        <end position="839"/>
    </location>
</feature>
<name>A0A7R8ULS3_HERIL</name>
<evidence type="ECO:0000259" key="3">
    <source>
        <dbReference type="Pfam" id="PF15999"/>
    </source>
</evidence>
<dbReference type="AlphaFoldDB" id="A0A7R8ULS3"/>
<dbReference type="FunCoup" id="A0A7R8ULS3">
    <property type="interactions" value="3"/>
</dbReference>
<keyword evidence="2" id="KW-0732">Signal</keyword>
<feature type="region of interest" description="Disordered" evidence="1">
    <location>
        <begin position="612"/>
        <end position="631"/>
    </location>
</feature>
<dbReference type="OrthoDB" id="8194084at2759"/>
<feature type="signal peptide" evidence="2">
    <location>
        <begin position="1"/>
        <end position="16"/>
    </location>
</feature>
<feature type="domain" description="DUF4774" evidence="3">
    <location>
        <begin position="456"/>
        <end position="509"/>
    </location>
</feature>
<gene>
    <name evidence="4" type="ORF">HERILL_LOCUS5997</name>
</gene>
<feature type="domain" description="DUF4774" evidence="3">
    <location>
        <begin position="775"/>
        <end position="831"/>
    </location>
</feature>
<evidence type="ECO:0000313" key="5">
    <source>
        <dbReference type="Proteomes" id="UP000594454"/>
    </source>
</evidence>
<evidence type="ECO:0000256" key="2">
    <source>
        <dbReference type="SAM" id="SignalP"/>
    </source>
</evidence>
<dbReference type="Pfam" id="PF15999">
    <property type="entry name" value="DUF4774"/>
    <property type="match status" value="2"/>
</dbReference>
<keyword evidence="5" id="KW-1185">Reference proteome</keyword>
<reference evidence="4 5" key="1">
    <citation type="submission" date="2020-11" db="EMBL/GenBank/DDBJ databases">
        <authorList>
            <person name="Wallbank WR R."/>
            <person name="Pardo Diaz C."/>
            <person name="Kozak K."/>
            <person name="Martin S."/>
            <person name="Jiggins C."/>
            <person name="Moest M."/>
            <person name="Warren A I."/>
            <person name="Generalovic N T."/>
            <person name="Byers J.R.P. K."/>
            <person name="Montejo-Kovacevich G."/>
            <person name="Yen C E."/>
        </authorList>
    </citation>
    <scope>NUCLEOTIDE SEQUENCE [LARGE SCALE GENOMIC DNA]</scope>
</reference>
<accession>A0A7R8ULS3</accession>
<evidence type="ECO:0000256" key="1">
    <source>
        <dbReference type="SAM" id="MobiDB-lite"/>
    </source>
</evidence>
<dbReference type="InParanoid" id="A0A7R8ULS3"/>
<protein>
    <recommendedName>
        <fullName evidence="3">DUF4774 domain-containing protein</fullName>
    </recommendedName>
</protein>
<proteinExistence type="predicted"/>
<sequence>MKLFLVITLFLGLAWAAPSDVEIVKQRLIRFPEDPSQSQTSEQADETRRILDEINKINAALGYVKKEDESRNKPVLLDSDKYLFPKPPSTPIEWKFHNGGQFPGAFRQFSYDQELPEHQPQQFRAAQSYPLWQSPFQQSHSQQIQQQLPIARKIIHQHSVMIPQPFSAQPYYYPQPYLRAPFREAPKFLKSNDSSADTFGSNMIAVSNDITSIVEYARKLETESVDITAANNEEFEKKLLNNVHKIINEAKEKKPKAENINKSEKATEKKLGTNIKFVAIPAKGQTYPGIIVARKPSSTVPTSTQKPTAQYKPAEVQSKPTIQRQSLAAQNQRLFQKHRLTQNKQTIQNGQTPQKQTLSPIHQFTQNQPLPQNTEKTIQVKNPLSVLVRPFPQFFKRPTTPEPLPEPTQNLYNDDPDYENDDAYSNDFPSAEKGIFQQALDNQKEVLKSGGVLIQKLRVRKGGIAIAGPGGVATAGSGGTAIIGPGGVALTHPRSLTIAGPGAKIVALPETYDLEKAVWETSARTLPPEGVVVATGPTIYYSPWHTSSLQSWPLLASTTTAAHVLPYTVAPFVFQPRIASANYFHGGLLPYTFAPYHQPAYQILRSDTPVYKYKPQSRKRKNNAEPTAEAPKQISLLAVPEKLINQPSTTTTEKSIVDFHMVKAVQKPNAKFVVEEIVPVPGRRIFGGISYEPLQQKKAAEQKSSIVSRISQKDESRFEQVNKPVGEKLKAADGTDVVVTATGHTSAGKPISDIPIGTFFTPYQGALQTSSKKLTTLILEPSARAIAGNGGTAVSAPVSRAILKKGNPTQVLFRPQSVAIAGVGGRAHAAADLIIDYVE</sequence>
<dbReference type="EMBL" id="LR899010">
    <property type="protein sequence ID" value="CAD7083003.1"/>
    <property type="molecule type" value="Genomic_DNA"/>
</dbReference>
<dbReference type="Proteomes" id="UP000594454">
    <property type="component" value="Chromosome 2"/>
</dbReference>
<evidence type="ECO:0000313" key="4">
    <source>
        <dbReference type="EMBL" id="CAD7083003.1"/>
    </source>
</evidence>